<dbReference type="GO" id="GO:0016301">
    <property type="term" value="F:kinase activity"/>
    <property type="evidence" value="ECO:0007669"/>
    <property type="project" value="UniProtKB-KW"/>
</dbReference>
<keyword evidence="2" id="KW-0808">Transferase</keyword>
<dbReference type="EMBL" id="SBJO01000595">
    <property type="protein sequence ID" value="KAF9760569.1"/>
    <property type="molecule type" value="Genomic_DNA"/>
</dbReference>
<comment type="caution">
    <text evidence="2">The sequence shown here is derived from an EMBL/GenBank/DDBJ whole genome shotgun (WGS) entry which is preliminary data.</text>
</comment>
<dbReference type="OrthoDB" id="2195084at2759"/>
<reference evidence="2 3" key="1">
    <citation type="journal article" date="2020" name="Genome Biol. Evol.">
        <title>Comparative genomics of strictly vertically transmitted, feminizing microsporidia endosymbionts of amphipod crustaceans.</title>
        <authorList>
            <person name="Cormier A."/>
            <person name="Chebbi M.A."/>
            <person name="Giraud I."/>
            <person name="Wattier R."/>
            <person name="Teixeira M."/>
            <person name="Gilbert C."/>
            <person name="Rigaud T."/>
            <person name="Cordaux R."/>
        </authorList>
    </citation>
    <scope>NUCLEOTIDE SEQUENCE [LARGE SCALE GENOMIC DNA]</scope>
    <source>
        <strain evidence="2 3">Ou3-Ou53</strain>
    </source>
</reference>
<dbReference type="Proteomes" id="UP000740883">
    <property type="component" value="Unassembled WGS sequence"/>
</dbReference>
<dbReference type="PANTHER" id="PTHR10285">
    <property type="entry name" value="URIDINE KINASE"/>
    <property type="match status" value="1"/>
</dbReference>
<proteinExistence type="predicted"/>
<evidence type="ECO:0000313" key="2">
    <source>
        <dbReference type="EMBL" id="KAF9760569.1"/>
    </source>
</evidence>
<dbReference type="SUPFAM" id="SSF52540">
    <property type="entry name" value="P-loop containing nucleoside triphosphate hydrolases"/>
    <property type="match status" value="1"/>
</dbReference>
<dbReference type="InterPro" id="IPR027417">
    <property type="entry name" value="P-loop_NTPase"/>
</dbReference>
<sequence length="306" mass="35798">MNEALSTIINTRFGQEYDPKTLYFISIQGATGSGKSTISKYLHKILSLKFIVQLIHLDSFYTFVDNSKRDLTKFDFDNPSTINFLGARKALKSIIDQKETFTLYKRSQKEADVPIETENKGINIVIIDGIYAFNCLDKKMFNIEEFTAEGQKENLEREYINNPLYEYITEIQQTGRWNAVKTLRIRFNMCFEKLSELRIERDAYERDLPRDEVTTRLDTFVLPATLRWVHSEEFERDIEIQHGNFNQQGVEDLTKAIFNFFKIVEYEKKLPLTLDFSKICDTKCTHECGKGEKVSVYVADEKINLF</sequence>
<protein>
    <submittedName>
        <fullName evidence="2">Uridine kinase</fullName>
    </submittedName>
</protein>
<dbReference type="AlphaFoldDB" id="A0A9P6GYL3"/>
<dbReference type="GO" id="GO:0005524">
    <property type="term" value="F:ATP binding"/>
    <property type="evidence" value="ECO:0007669"/>
    <property type="project" value="InterPro"/>
</dbReference>
<gene>
    <name evidence="2" type="primary">urk1</name>
    <name evidence="2" type="ORF">NGRA_3121</name>
</gene>
<evidence type="ECO:0000259" key="1">
    <source>
        <dbReference type="Pfam" id="PF00485"/>
    </source>
</evidence>
<name>A0A9P6GYL3_9MICR</name>
<dbReference type="Pfam" id="PF00485">
    <property type="entry name" value="PRK"/>
    <property type="match status" value="1"/>
</dbReference>
<organism evidence="2 3">
    <name type="scientific">Nosema granulosis</name>
    <dbReference type="NCBI Taxonomy" id="83296"/>
    <lineage>
        <taxon>Eukaryota</taxon>
        <taxon>Fungi</taxon>
        <taxon>Fungi incertae sedis</taxon>
        <taxon>Microsporidia</taxon>
        <taxon>Nosematidae</taxon>
        <taxon>Nosema</taxon>
    </lineage>
</organism>
<keyword evidence="2" id="KW-0418">Kinase</keyword>
<keyword evidence="3" id="KW-1185">Reference proteome</keyword>
<evidence type="ECO:0000313" key="3">
    <source>
        <dbReference type="Proteomes" id="UP000740883"/>
    </source>
</evidence>
<dbReference type="InterPro" id="IPR006083">
    <property type="entry name" value="PRK/URK"/>
</dbReference>
<accession>A0A9P6GYL3</accession>
<dbReference type="Gene3D" id="3.40.50.300">
    <property type="entry name" value="P-loop containing nucleotide triphosphate hydrolases"/>
    <property type="match status" value="1"/>
</dbReference>
<feature type="domain" description="Phosphoribulokinase/uridine kinase" evidence="1">
    <location>
        <begin position="24"/>
        <end position="133"/>
    </location>
</feature>